<sequence>MTTGLTVRHGVISRLQQRYIRTGRITERHRSGHSLATSHTDDCLIVKSALWRLIPLKSRHIERHPSVMSEHLHLFTSAVCELDNMQGYLTTSPGPGIILNGSQSI</sequence>
<proteinExistence type="predicted"/>
<evidence type="ECO:0000313" key="2">
    <source>
        <dbReference type="Proteomes" id="UP001469553"/>
    </source>
</evidence>
<comment type="caution">
    <text evidence="1">The sequence shown here is derived from an EMBL/GenBank/DDBJ whole genome shotgun (WGS) entry which is preliminary data.</text>
</comment>
<reference evidence="1 2" key="1">
    <citation type="submission" date="2021-06" db="EMBL/GenBank/DDBJ databases">
        <authorList>
            <person name="Palmer J.M."/>
        </authorList>
    </citation>
    <scope>NUCLEOTIDE SEQUENCE [LARGE SCALE GENOMIC DNA]</scope>
    <source>
        <strain evidence="1 2">AS_MEX2019</strain>
        <tissue evidence="1">Muscle</tissue>
    </source>
</reference>
<keyword evidence="2" id="KW-1185">Reference proteome</keyword>
<gene>
    <name evidence="1" type="ORF">AMECASPLE_037325</name>
</gene>
<organism evidence="1 2">
    <name type="scientific">Ameca splendens</name>
    <dbReference type="NCBI Taxonomy" id="208324"/>
    <lineage>
        <taxon>Eukaryota</taxon>
        <taxon>Metazoa</taxon>
        <taxon>Chordata</taxon>
        <taxon>Craniata</taxon>
        <taxon>Vertebrata</taxon>
        <taxon>Euteleostomi</taxon>
        <taxon>Actinopterygii</taxon>
        <taxon>Neopterygii</taxon>
        <taxon>Teleostei</taxon>
        <taxon>Neoteleostei</taxon>
        <taxon>Acanthomorphata</taxon>
        <taxon>Ovalentaria</taxon>
        <taxon>Atherinomorphae</taxon>
        <taxon>Cyprinodontiformes</taxon>
        <taxon>Goodeidae</taxon>
        <taxon>Ameca</taxon>
    </lineage>
</organism>
<name>A0ABV0YV23_9TELE</name>
<dbReference type="EMBL" id="JAHRIP010043876">
    <property type="protein sequence ID" value="MEQ2297700.1"/>
    <property type="molecule type" value="Genomic_DNA"/>
</dbReference>
<dbReference type="Proteomes" id="UP001469553">
    <property type="component" value="Unassembled WGS sequence"/>
</dbReference>
<accession>A0ABV0YV23</accession>
<evidence type="ECO:0000313" key="1">
    <source>
        <dbReference type="EMBL" id="MEQ2297700.1"/>
    </source>
</evidence>
<protein>
    <submittedName>
        <fullName evidence="1">Uncharacterized protein</fullName>
    </submittedName>
</protein>